<evidence type="ECO:0000313" key="2">
    <source>
        <dbReference type="Proteomes" id="UP000020529"/>
    </source>
</evidence>
<dbReference type="CDD" id="cd13121">
    <property type="entry name" value="BF2867_like_C"/>
    <property type="match status" value="1"/>
</dbReference>
<organism evidence="1 2">
    <name type="scientific">Bacteroides fragilis str. 3988T(B)14</name>
    <dbReference type="NCBI Taxonomy" id="1339315"/>
    <lineage>
        <taxon>Bacteria</taxon>
        <taxon>Pseudomonadati</taxon>
        <taxon>Bacteroidota</taxon>
        <taxon>Bacteroidia</taxon>
        <taxon>Bacteroidales</taxon>
        <taxon>Bacteroidaceae</taxon>
        <taxon>Bacteroides</taxon>
    </lineage>
</organism>
<comment type="caution">
    <text evidence="1">The sequence shown here is derived from an EMBL/GenBank/DDBJ whole genome shotgun (WGS) entry which is preliminary data.</text>
</comment>
<proteinExistence type="predicted"/>
<evidence type="ECO:0000313" key="1">
    <source>
        <dbReference type="EMBL" id="EXY74193.1"/>
    </source>
</evidence>
<dbReference type="EMBL" id="JGCY01000310">
    <property type="protein sequence ID" value="EXY74193.1"/>
    <property type="molecule type" value="Genomic_DNA"/>
</dbReference>
<dbReference type="Gene3D" id="2.60.40.2630">
    <property type="match status" value="1"/>
</dbReference>
<evidence type="ECO:0008006" key="3">
    <source>
        <dbReference type="Google" id="ProtNLM"/>
    </source>
</evidence>
<dbReference type="InterPro" id="IPR025049">
    <property type="entry name" value="Mfa-like_1"/>
</dbReference>
<dbReference type="Pfam" id="PF13149">
    <property type="entry name" value="Mfa_like_1"/>
    <property type="match status" value="1"/>
</dbReference>
<dbReference type="AlphaFoldDB" id="A0A015UJU0"/>
<dbReference type="PROSITE" id="PS51257">
    <property type="entry name" value="PROKAR_LIPOPROTEIN"/>
    <property type="match status" value="1"/>
</dbReference>
<accession>A0A015UJU0</accession>
<dbReference type="PATRIC" id="fig|1339315.3.peg.2741"/>
<gene>
    <name evidence="1" type="ORF">M124_2003</name>
</gene>
<protein>
    <recommendedName>
        <fullName evidence="3">Fimbrillin family protein</fullName>
    </recommendedName>
</protein>
<reference evidence="1 2" key="1">
    <citation type="submission" date="2014-02" db="EMBL/GenBank/DDBJ databases">
        <authorList>
            <person name="Sears C."/>
            <person name="Carroll K."/>
            <person name="Sack B.R."/>
            <person name="Qadri F."/>
            <person name="Myers L.L."/>
            <person name="Chung G.-T."/>
            <person name="Escheverria P."/>
            <person name="Fraser C.M."/>
            <person name="Sadzewicz L."/>
            <person name="Shefchek K.A."/>
            <person name="Tallon L."/>
            <person name="Das S.P."/>
            <person name="Daugherty S."/>
            <person name="Mongodin E.F."/>
        </authorList>
    </citation>
    <scope>NUCLEOTIDE SEQUENCE [LARGE SCALE GENOMIC DNA]</scope>
    <source>
        <strain evidence="2">3988T(B)14</strain>
    </source>
</reference>
<sequence length="317" mass="34231">MRLKTPKPIRLIALAGIALFIGSCAKNTTIIYGSGEDDGLPETPQKGTTLVAFNASIESRNLTRAMSPMKKGIKSTIYAYQKSQSTTTPETLFAEGLYITSSPGVLSGNDGYKMYLANGIYNFYAVSDNFSTIPPSFTGQESEPLFNGIDYLWWGSSDQDVNSAQINIPIVFQHACTQVVIEVSAGDGVRLSRLLSATITPPVPKARMILSSGQIPPATSYDTPDKMGINGFLAQYIMLPLQTDTPMTLTLEIETDGDNDSKIYSVQVPVPNGELKAGDSYRFSAVINGSSVSIPSVSVKDWTEIDETGNPLYPLPK</sequence>
<dbReference type="RefSeq" id="WP_005815887.1">
    <property type="nucleotide sequence ID" value="NZ_JGCY01000310.1"/>
</dbReference>
<name>A0A015UJU0_BACFG</name>
<dbReference type="Proteomes" id="UP000020529">
    <property type="component" value="Unassembled WGS sequence"/>
</dbReference>